<reference evidence="1" key="1">
    <citation type="submission" date="2023-08" db="EMBL/GenBank/DDBJ databases">
        <title>Functional and genomic diversity of the sorghum phyllosphere microbiome.</title>
        <authorList>
            <person name="Shade A."/>
        </authorList>
    </citation>
    <scope>NUCLEOTIDE SEQUENCE</scope>
    <source>
        <strain evidence="1">SORGH_AS_0885</strain>
    </source>
</reference>
<proteinExistence type="predicted"/>
<dbReference type="Proteomes" id="UP001261666">
    <property type="component" value="Unassembled WGS sequence"/>
</dbReference>
<comment type="caution">
    <text evidence="1">The sequence shown here is derived from an EMBL/GenBank/DDBJ whole genome shotgun (WGS) entry which is preliminary data.</text>
</comment>
<gene>
    <name evidence="1" type="ORF">QE364_003912</name>
</gene>
<accession>A0ACC6IN55</accession>
<sequence length="73" mass="7448">MTGWLESPDKKYGGSLAGRPTQVTKDATATTAVAVVPTPGLAGMTSPKDPMFWFAALAAGTVLLMAYSTGEVG</sequence>
<organism evidence="1 2">
    <name type="scientific">Nocardioides zeae</name>
    <dbReference type="NCBI Taxonomy" id="1457234"/>
    <lineage>
        <taxon>Bacteria</taxon>
        <taxon>Bacillati</taxon>
        <taxon>Actinomycetota</taxon>
        <taxon>Actinomycetes</taxon>
        <taxon>Propionibacteriales</taxon>
        <taxon>Nocardioidaceae</taxon>
        <taxon>Nocardioides</taxon>
    </lineage>
</organism>
<dbReference type="EMBL" id="JAVIZJ010000019">
    <property type="protein sequence ID" value="MDR6212181.1"/>
    <property type="molecule type" value="Genomic_DNA"/>
</dbReference>
<evidence type="ECO:0000313" key="1">
    <source>
        <dbReference type="EMBL" id="MDR6212181.1"/>
    </source>
</evidence>
<name>A0ACC6IN55_9ACTN</name>
<protein>
    <submittedName>
        <fullName evidence="1">Uncharacterized protein</fullName>
    </submittedName>
</protein>
<evidence type="ECO:0000313" key="2">
    <source>
        <dbReference type="Proteomes" id="UP001261666"/>
    </source>
</evidence>
<keyword evidence="2" id="KW-1185">Reference proteome</keyword>